<dbReference type="CDD" id="cd00303">
    <property type="entry name" value="retropepsin_like"/>
    <property type="match status" value="1"/>
</dbReference>
<dbReference type="SUPFAM" id="SSF56672">
    <property type="entry name" value="DNA/RNA polymerases"/>
    <property type="match status" value="1"/>
</dbReference>
<dbReference type="InterPro" id="IPR043502">
    <property type="entry name" value="DNA/RNA_pol_sf"/>
</dbReference>
<dbReference type="PANTHER" id="PTHR37984">
    <property type="entry name" value="PROTEIN CBG26694"/>
    <property type="match status" value="1"/>
</dbReference>
<dbReference type="SMART" id="SM00343">
    <property type="entry name" value="ZnF_C2HC"/>
    <property type="match status" value="2"/>
</dbReference>
<dbReference type="InterPro" id="IPR021109">
    <property type="entry name" value="Peptidase_aspartic_dom_sf"/>
</dbReference>
<evidence type="ECO:0000256" key="4">
    <source>
        <dbReference type="ARBA" id="ARBA00022759"/>
    </source>
</evidence>
<evidence type="ECO:0000313" key="9">
    <source>
        <dbReference type="Proteomes" id="UP001160148"/>
    </source>
</evidence>
<keyword evidence="2" id="KW-0548">Nucleotidyltransferase</keyword>
<evidence type="ECO:0000313" key="8">
    <source>
        <dbReference type="EMBL" id="CAI6376743.1"/>
    </source>
</evidence>
<organism evidence="8 9">
    <name type="scientific">Macrosiphum euphorbiae</name>
    <name type="common">potato aphid</name>
    <dbReference type="NCBI Taxonomy" id="13131"/>
    <lineage>
        <taxon>Eukaryota</taxon>
        <taxon>Metazoa</taxon>
        <taxon>Ecdysozoa</taxon>
        <taxon>Arthropoda</taxon>
        <taxon>Hexapoda</taxon>
        <taxon>Insecta</taxon>
        <taxon>Pterygota</taxon>
        <taxon>Neoptera</taxon>
        <taxon>Paraneoptera</taxon>
        <taxon>Hemiptera</taxon>
        <taxon>Sternorrhyncha</taxon>
        <taxon>Aphidomorpha</taxon>
        <taxon>Aphidoidea</taxon>
        <taxon>Aphididae</taxon>
        <taxon>Macrosiphini</taxon>
        <taxon>Macrosiphum</taxon>
    </lineage>
</organism>
<dbReference type="SUPFAM" id="SSF50630">
    <property type="entry name" value="Acid proteases"/>
    <property type="match status" value="1"/>
</dbReference>
<keyword evidence="4" id="KW-0255">Endonuclease</keyword>
<dbReference type="Proteomes" id="UP001160148">
    <property type="component" value="Unassembled WGS sequence"/>
</dbReference>
<comment type="caution">
    <text evidence="8">The sequence shown here is derived from an EMBL/GenBank/DDBJ whole genome shotgun (WGS) entry which is preliminary data.</text>
</comment>
<keyword evidence="1" id="KW-0808">Transferase</keyword>
<keyword evidence="9" id="KW-1185">Reference proteome</keyword>
<evidence type="ECO:0000256" key="3">
    <source>
        <dbReference type="ARBA" id="ARBA00022722"/>
    </source>
</evidence>
<evidence type="ECO:0000259" key="7">
    <source>
        <dbReference type="PROSITE" id="PS50158"/>
    </source>
</evidence>
<evidence type="ECO:0000256" key="1">
    <source>
        <dbReference type="ARBA" id="ARBA00022679"/>
    </source>
</evidence>
<dbReference type="InterPro" id="IPR050951">
    <property type="entry name" value="Retrovirus_Pol_polyprotein"/>
</dbReference>
<dbReference type="Gene3D" id="2.40.70.10">
    <property type="entry name" value="Acid Proteases"/>
    <property type="match status" value="1"/>
</dbReference>
<dbReference type="Gene3D" id="4.10.60.10">
    <property type="entry name" value="Zinc finger, CCHC-type"/>
    <property type="match status" value="1"/>
</dbReference>
<dbReference type="Pfam" id="PF00098">
    <property type="entry name" value="zf-CCHC"/>
    <property type="match status" value="1"/>
</dbReference>
<name>A0AAV0YA38_9HEMI</name>
<dbReference type="GO" id="GO:0071897">
    <property type="term" value="P:DNA biosynthetic process"/>
    <property type="evidence" value="ECO:0007669"/>
    <property type="project" value="UniProtKB-ARBA"/>
</dbReference>
<accession>A0AAV0YA38</accession>
<keyword evidence="5" id="KW-0479">Metal-binding</keyword>
<evidence type="ECO:0000256" key="5">
    <source>
        <dbReference type="PROSITE-ProRule" id="PRU00047"/>
    </source>
</evidence>
<dbReference type="GO" id="GO:0004519">
    <property type="term" value="F:endonuclease activity"/>
    <property type="evidence" value="ECO:0007669"/>
    <property type="project" value="UniProtKB-KW"/>
</dbReference>
<dbReference type="PANTHER" id="PTHR37984:SF5">
    <property type="entry name" value="PROTEIN NYNRIN-LIKE"/>
    <property type="match status" value="1"/>
</dbReference>
<dbReference type="Gene3D" id="3.10.10.10">
    <property type="entry name" value="HIV Type 1 Reverse Transcriptase, subunit A, domain 1"/>
    <property type="match status" value="1"/>
</dbReference>
<dbReference type="GO" id="GO:0016779">
    <property type="term" value="F:nucleotidyltransferase activity"/>
    <property type="evidence" value="ECO:0007669"/>
    <property type="project" value="UniProtKB-KW"/>
</dbReference>
<feature type="region of interest" description="Disordered" evidence="6">
    <location>
        <begin position="38"/>
        <end position="73"/>
    </location>
</feature>
<keyword evidence="3" id="KW-0540">Nuclease</keyword>
<dbReference type="InterPro" id="IPR036875">
    <property type="entry name" value="Znf_CCHC_sf"/>
</dbReference>
<dbReference type="AlphaFoldDB" id="A0AAV0YA38"/>
<keyword evidence="5" id="KW-0862">Zinc</keyword>
<dbReference type="EMBL" id="CARXXK010001572">
    <property type="protein sequence ID" value="CAI6376743.1"/>
    <property type="molecule type" value="Genomic_DNA"/>
</dbReference>
<keyword evidence="5" id="KW-0863">Zinc-finger</keyword>
<gene>
    <name evidence="8" type="ORF">MEUPH1_LOCUS30083</name>
</gene>
<feature type="domain" description="CCHC-type" evidence="7">
    <location>
        <begin position="25"/>
        <end position="40"/>
    </location>
</feature>
<dbReference type="SUPFAM" id="SSF57756">
    <property type="entry name" value="Retrovirus zinc finger-like domains"/>
    <property type="match status" value="1"/>
</dbReference>
<evidence type="ECO:0000256" key="6">
    <source>
        <dbReference type="SAM" id="MobiDB-lite"/>
    </source>
</evidence>
<sequence length="350" mass="37816">MNVPTSHKTSTTTSNDTEATSTISCYNCRGRGHISRDCPRPQRPMKCSGCGSDQHRRSGCPAPTVGKSNNGESGQAYQVNAAHVVIRSNPFEKSVSLNNVQLSGLIDTGCSAVLVRQSAATKCGLTVLPRTIPLFTVGSVNQPSTCAVGEAQANVTIDGVSAESHDLKIVDDNSIPVDVLVGRTWLELPHVGYYKQGNELVIETNCHLEGTVLTDETCCGDAQVLAVECENEQFPVVPIFGDEVNIDPGVDADGRKILLSLLNRYRHVFAKSIRELGCTNLLTMDIVEADNSVPVRMKPYKTSPTDRRKIAEILQEWKQAGIVSDSASPYASPVLLVDKANGEKRLCVDY</sequence>
<reference evidence="8 9" key="1">
    <citation type="submission" date="2023-01" db="EMBL/GenBank/DDBJ databases">
        <authorList>
            <person name="Whitehead M."/>
        </authorList>
    </citation>
    <scope>NUCLEOTIDE SEQUENCE [LARGE SCALE GENOMIC DNA]</scope>
</reference>
<dbReference type="PROSITE" id="PS50158">
    <property type="entry name" value="ZF_CCHC"/>
    <property type="match status" value="1"/>
</dbReference>
<keyword evidence="4" id="KW-0378">Hydrolase</keyword>
<proteinExistence type="predicted"/>
<evidence type="ECO:0000256" key="2">
    <source>
        <dbReference type="ARBA" id="ARBA00022695"/>
    </source>
</evidence>
<dbReference type="Pfam" id="PF13650">
    <property type="entry name" value="Asp_protease_2"/>
    <property type="match status" value="1"/>
</dbReference>
<dbReference type="GO" id="GO:0008270">
    <property type="term" value="F:zinc ion binding"/>
    <property type="evidence" value="ECO:0007669"/>
    <property type="project" value="UniProtKB-KW"/>
</dbReference>
<protein>
    <recommendedName>
        <fullName evidence="7">CCHC-type domain-containing protein</fullName>
    </recommendedName>
</protein>
<dbReference type="InterPro" id="IPR001878">
    <property type="entry name" value="Znf_CCHC"/>
</dbReference>
<dbReference type="GO" id="GO:0003676">
    <property type="term" value="F:nucleic acid binding"/>
    <property type="evidence" value="ECO:0007669"/>
    <property type="project" value="InterPro"/>
</dbReference>